<protein>
    <submittedName>
        <fullName evidence="8">HotDog ACOT-type domain-containing protein</fullName>
    </submittedName>
</protein>
<feature type="domain" description="HotDog ACOT-type" evidence="6">
    <location>
        <begin position="76"/>
        <end position="204"/>
    </location>
</feature>
<evidence type="ECO:0000256" key="4">
    <source>
        <dbReference type="ARBA" id="ARBA00022946"/>
    </source>
</evidence>
<dbReference type="GO" id="GO:0006637">
    <property type="term" value="P:acyl-CoA metabolic process"/>
    <property type="evidence" value="ECO:0007669"/>
    <property type="project" value="TreeGrafter"/>
</dbReference>
<evidence type="ECO:0000256" key="3">
    <source>
        <dbReference type="ARBA" id="ARBA00022801"/>
    </source>
</evidence>
<dbReference type="SUPFAM" id="SSF54637">
    <property type="entry name" value="Thioesterase/thiol ester dehydrase-isomerase"/>
    <property type="match status" value="2"/>
</dbReference>
<evidence type="ECO:0000313" key="8">
    <source>
        <dbReference type="WBParaSite" id="PSAMB.scaffold2101size25404.g16413.t1"/>
    </source>
</evidence>
<dbReference type="WBParaSite" id="PSAMB.scaffold2101size25404.g16413.t1">
    <property type="protein sequence ID" value="PSAMB.scaffold2101size25404.g16413.t1"/>
    <property type="gene ID" value="PSAMB.scaffold2101size25404.g16413"/>
</dbReference>
<dbReference type="PANTHER" id="PTHR12655:SF0">
    <property type="entry name" value="ACYL-COENZYME A THIOESTERASE 9, MITOCHONDRIAL"/>
    <property type="match status" value="1"/>
</dbReference>
<dbReference type="InterPro" id="IPR029069">
    <property type="entry name" value="HotDog_dom_sf"/>
</dbReference>
<keyword evidence="4" id="KW-0809">Transit peptide</keyword>
<reference evidence="8" key="1">
    <citation type="submission" date="2022-11" db="UniProtKB">
        <authorList>
            <consortium name="WormBaseParasite"/>
        </authorList>
    </citation>
    <scope>IDENTIFICATION</scope>
</reference>
<organism evidence="7 8">
    <name type="scientific">Plectus sambesii</name>
    <dbReference type="NCBI Taxonomy" id="2011161"/>
    <lineage>
        <taxon>Eukaryota</taxon>
        <taxon>Metazoa</taxon>
        <taxon>Ecdysozoa</taxon>
        <taxon>Nematoda</taxon>
        <taxon>Chromadorea</taxon>
        <taxon>Plectida</taxon>
        <taxon>Plectina</taxon>
        <taxon>Plectoidea</taxon>
        <taxon>Plectidae</taxon>
        <taxon>Plectus</taxon>
    </lineage>
</organism>
<dbReference type="AlphaFoldDB" id="A0A914VKZ3"/>
<keyword evidence="3" id="KW-0378">Hydrolase</keyword>
<dbReference type="Gene3D" id="3.10.129.10">
    <property type="entry name" value="Hotdog Thioesterase"/>
    <property type="match status" value="2"/>
</dbReference>
<feature type="compositionally biased region" description="Basic and acidic residues" evidence="5">
    <location>
        <begin position="227"/>
        <end position="242"/>
    </location>
</feature>
<evidence type="ECO:0000259" key="6">
    <source>
        <dbReference type="PROSITE" id="PS51770"/>
    </source>
</evidence>
<dbReference type="PROSITE" id="PS51770">
    <property type="entry name" value="HOTDOG_ACOT"/>
    <property type="match status" value="2"/>
</dbReference>
<name>A0A914VKZ3_9BILA</name>
<keyword evidence="7" id="KW-1185">Reference proteome</keyword>
<evidence type="ECO:0000256" key="1">
    <source>
        <dbReference type="ARBA" id="ARBA00010458"/>
    </source>
</evidence>
<dbReference type="GO" id="GO:0005739">
    <property type="term" value="C:mitochondrion"/>
    <property type="evidence" value="ECO:0007669"/>
    <property type="project" value="TreeGrafter"/>
</dbReference>
<feature type="region of interest" description="Disordered" evidence="5">
    <location>
        <begin position="227"/>
        <end position="248"/>
    </location>
</feature>
<keyword evidence="2" id="KW-0677">Repeat</keyword>
<feature type="domain" description="HotDog ACOT-type" evidence="6">
    <location>
        <begin position="284"/>
        <end position="364"/>
    </location>
</feature>
<proteinExistence type="inferred from homology"/>
<dbReference type="Proteomes" id="UP000887566">
    <property type="component" value="Unplaced"/>
</dbReference>
<accession>A0A914VKZ3</accession>
<dbReference type="PANTHER" id="PTHR12655">
    <property type="entry name" value="ACYL-COA THIOESTERASE"/>
    <property type="match status" value="1"/>
</dbReference>
<evidence type="ECO:0000256" key="5">
    <source>
        <dbReference type="SAM" id="MobiDB-lite"/>
    </source>
</evidence>
<sequence length="364" mass="41523">MSSCALRRLLFRSNYLISPMRRLSDLVGGYRIDGTLKSAKTLRATLAQHVAALNSREPPVSVADAKTLEPRTMSVSHDRVVIPLETDPELRLQYINWMGYVRFGMILEDLDTFAVWLSYKHNQGDSNMGRPDHHPMGIVTACVDRIDLHHVKILPDSDIIMEGHVSWVGRSSIEATMKLLQKQDGSEWRQLLTAKFVMVSRNPHGPGVIANHPLKCETEQESQIFREGQEASARRKQKDQESLLKTPPTESERIALHDIFRITVDENAHTFRHRILPDKHVWMEDSKLKTVIICFPAQRNLYNKIFGGFLMRQAFELAWANCALFSKSRPMLLAVDDIMFRKSVEVGSLLFLSSQVRLLSLPRG</sequence>
<evidence type="ECO:0000256" key="2">
    <source>
        <dbReference type="ARBA" id="ARBA00022737"/>
    </source>
</evidence>
<comment type="similarity">
    <text evidence="1">Belongs to the acyl coenzyme A hydrolase family.</text>
</comment>
<dbReference type="InterPro" id="IPR033120">
    <property type="entry name" value="HOTDOG_ACOT"/>
</dbReference>
<dbReference type="CDD" id="cd03442">
    <property type="entry name" value="BFIT_BACH"/>
    <property type="match status" value="2"/>
</dbReference>
<evidence type="ECO:0000313" key="7">
    <source>
        <dbReference type="Proteomes" id="UP000887566"/>
    </source>
</evidence>
<dbReference type="GO" id="GO:0047617">
    <property type="term" value="F:fatty acyl-CoA hydrolase activity"/>
    <property type="evidence" value="ECO:0007669"/>
    <property type="project" value="TreeGrafter"/>
</dbReference>